<organism evidence="2 3">
    <name type="scientific">Pristionchus fissidentatus</name>
    <dbReference type="NCBI Taxonomy" id="1538716"/>
    <lineage>
        <taxon>Eukaryota</taxon>
        <taxon>Metazoa</taxon>
        <taxon>Ecdysozoa</taxon>
        <taxon>Nematoda</taxon>
        <taxon>Chromadorea</taxon>
        <taxon>Rhabditida</taxon>
        <taxon>Rhabditina</taxon>
        <taxon>Diplogasteromorpha</taxon>
        <taxon>Diplogasteroidea</taxon>
        <taxon>Neodiplogasteridae</taxon>
        <taxon>Pristionchus</taxon>
    </lineage>
</organism>
<feature type="non-terminal residue" evidence="2">
    <location>
        <position position="114"/>
    </location>
</feature>
<reference evidence="2" key="1">
    <citation type="submission" date="2023-10" db="EMBL/GenBank/DDBJ databases">
        <title>Genome assembly of Pristionchus species.</title>
        <authorList>
            <person name="Yoshida K."/>
            <person name="Sommer R.J."/>
        </authorList>
    </citation>
    <scope>NUCLEOTIDE SEQUENCE</scope>
    <source>
        <strain evidence="2">RS5133</strain>
    </source>
</reference>
<gene>
    <name evidence="2" type="ORF">PFISCL1PPCAC_11287</name>
</gene>
<evidence type="ECO:0000313" key="3">
    <source>
        <dbReference type="Proteomes" id="UP001432322"/>
    </source>
</evidence>
<feature type="non-terminal residue" evidence="2">
    <location>
        <position position="1"/>
    </location>
</feature>
<evidence type="ECO:0000313" key="2">
    <source>
        <dbReference type="EMBL" id="GMT19990.1"/>
    </source>
</evidence>
<evidence type="ECO:0000256" key="1">
    <source>
        <dbReference type="SAM" id="SignalP"/>
    </source>
</evidence>
<name>A0AAV5VMT4_9BILA</name>
<protein>
    <recommendedName>
        <fullName evidence="4">Secreted protein</fullName>
    </recommendedName>
</protein>
<comment type="caution">
    <text evidence="2">The sequence shown here is derived from an EMBL/GenBank/DDBJ whole genome shotgun (WGS) entry which is preliminary data.</text>
</comment>
<dbReference type="Proteomes" id="UP001432322">
    <property type="component" value="Unassembled WGS sequence"/>
</dbReference>
<feature type="chain" id="PRO_5043349591" description="Secreted protein" evidence="1">
    <location>
        <begin position="18"/>
        <end position="114"/>
    </location>
</feature>
<proteinExistence type="predicted"/>
<keyword evidence="1" id="KW-0732">Signal</keyword>
<accession>A0AAV5VMT4</accession>
<dbReference type="AlphaFoldDB" id="A0AAV5VMT4"/>
<dbReference type="EMBL" id="BTSY01000003">
    <property type="protein sequence ID" value="GMT19990.1"/>
    <property type="molecule type" value="Genomic_DNA"/>
</dbReference>
<feature type="signal peptide" evidence="1">
    <location>
        <begin position="1"/>
        <end position="17"/>
    </location>
</feature>
<evidence type="ECO:0008006" key="4">
    <source>
        <dbReference type="Google" id="ProtNLM"/>
    </source>
</evidence>
<keyword evidence="3" id="KW-1185">Reference proteome</keyword>
<sequence length="114" mass="12589">QLSPLLLFLSLFSRLRSECDVDIYEPGQTGTPRCIDPSMPLCMFKCIEHFTSDDSPRVNCTFNGCKQRETGETENVCGATPCHGLEEDCHSAISCVCTGKECTAKQTAMYVLAR</sequence>